<reference evidence="3" key="1">
    <citation type="submission" date="2018-06" db="EMBL/GenBank/DDBJ databases">
        <title>Complete genome sequences of Mycoplasma anatis, M. anseris and M. cloacale type strains.</title>
        <authorList>
            <person name="Grozner D."/>
            <person name="Forro B."/>
            <person name="Sulyok K.M."/>
            <person name="Marton S."/>
            <person name="Kreizinger Z."/>
            <person name="Banyai K."/>
            <person name="Gyuranecz M."/>
        </authorList>
    </citation>
    <scope>NUCLEOTIDE SEQUENCE [LARGE SCALE GENOMIC DNA]</scope>
    <source>
        <strain evidence="3">ATCC 49234</strain>
    </source>
</reference>
<evidence type="ECO:0008006" key="4">
    <source>
        <dbReference type="Google" id="ProtNLM"/>
    </source>
</evidence>
<protein>
    <recommendedName>
        <fullName evidence="4">Lipoprotein-associated type-17 domain-containing protein</fullName>
    </recommendedName>
</protein>
<proteinExistence type="predicted"/>
<keyword evidence="3" id="KW-1185">Reference proteome</keyword>
<name>A0A2Z4NDB8_9BACT</name>
<dbReference type="RefSeq" id="WP_033179063.1">
    <property type="nucleotide sequence ID" value="NZ_CP030140.1"/>
</dbReference>
<feature type="signal peptide" evidence="1">
    <location>
        <begin position="1"/>
        <end position="23"/>
    </location>
</feature>
<dbReference type="EMBL" id="CP030140">
    <property type="protein sequence ID" value="AWX69549.1"/>
    <property type="molecule type" value="Genomic_DNA"/>
</dbReference>
<evidence type="ECO:0000313" key="3">
    <source>
        <dbReference type="Proteomes" id="UP000250218"/>
    </source>
</evidence>
<gene>
    <name evidence="2" type="ORF">DP065_02175</name>
</gene>
<evidence type="ECO:0000313" key="2">
    <source>
        <dbReference type="EMBL" id="AWX69549.1"/>
    </source>
</evidence>
<evidence type="ECO:0000256" key="1">
    <source>
        <dbReference type="SAM" id="SignalP"/>
    </source>
</evidence>
<organism evidence="2 3">
    <name type="scientific">[Mycoplasma] anseris</name>
    <dbReference type="NCBI Taxonomy" id="92400"/>
    <lineage>
        <taxon>Bacteria</taxon>
        <taxon>Bacillati</taxon>
        <taxon>Mycoplasmatota</taxon>
        <taxon>Mycoplasmoidales</taxon>
        <taxon>Metamycoplasmataceae</taxon>
        <taxon>Metamycoplasma</taxon>
    </lineage>
</organism>
<dbReference type="AlphaFoldDB" id="A0A2Z4NDB8"/>
<dbReference type="KEGG" id="mane:DP065_02175"/>
<accession>A0A2Z4NDB8</accession>
<keyword evidence="1" id="KW-0732">Signal</keyword>
<sequence>MKKFKIILPLTIASLAIVPIASSCTDTTKQKQDKLNQLINQVQFDVENKNEMNANSITNQQIVITNASELDIQITKLIAQKNSLEIYFDANLKSDKKIVKKNNLFVIQGFLDIKYTKEHLDQVINTITLSYPQQQETTLQDVVNDKIIFNNLNPTHYKIENLIVNKNETKNNAEISFNLKFVKPEYQDLVSDTKTLLLDNFKISNEYITSILEDVNTTIQIWDVYTGSEIYPETYTISEFAIDQGTFEYRISNPNKYIPSSLTANFKYVFDANNESFDGTNIKGKISLTYNNFTTQEKEIVLKTSFLPEIDRKFLEEFLLINIDFTDKENISIKSFKIDEPISEEIKNKMMTKITINNEVVDASNWLNKVGLHFNEIRPLQIDYDTNTIKFEATLEKTGVIGNAETENYEFSVSGFQPIEKISDADLDVFLSKLKIENRYFAEEIANNIEDIQLLYCENGQIDENSIAVDENFLLSKGITNFNKENIWTSTFNAETNSIETTINIFKQNDLNPKTLTTQIISGGPRFEDYINEINVTINNKETLMPNEVEFKNLTLALKANSNLIDTDSFITFLSIKTNLKTPEEIQNWKIGKKTLSFVFKNNITNKIYTYNKVFEGFKPFEEGNTSLDIKAKENRIVSGTLSPETIAKINELKTNQAWTTFGYVKYNTSSKTLVFGATKNTSNNNFDGIVFDEEFLQKASEKNGVLPGIQNSKNPNQKALSITQKGDKYYLVVKFSAQQIEPYWILLN</sequence>
<dbReference type="PROSITE" id="PS51257">
    <property type="entry name" value="PROKAR_LIPOPROTEIN"/>
    <property type="match status" value="1"/>
</dbReference>
<dbReference type="Proteomes" id="UP000250218">
    <property type="component" value="Chromosome"/>
</dbReference>
<feature type="chain" id="PRO_5016251297" description="Lipoprotein-associated type-17 domain-containing protein" evidence="1">
    <location>
        <begin position="24"/>
        <end position="749"/>
    </location>
</feature>